<dbReference type="EMBL" id="VSSQ01000191">
    <property type="protein sequence ID" value="MPL84571.1"/>
    <property type="molecule type" value="Genomic_DNA"/>
</dbReference>
<evidence type="ECO:0000313" key="1">
    <source>
        <dbReference type="EMBL" id="MPL84571.1"/>
    </source>
</evidence>
<name>A0A644V062_9ZZZZ</name>
<dbReference type="AlphaFoldDB" id="A0A644V062"/>
<proteinExistence type="predicted"/>
<sequence>MIDKERIKENIMSYISEDLHSMYDFDEIANNAYENDKGEIIVKVGTDFGFRFDSVTYEQLGGAGGGI</sequence>
<gene>
    <name evidence="1" type="ORF">SDC9_30536</name>
</gene>
<organism evidence="1">
    <name type="scientific">bioreactor metagenome</name>
    <dbReference type="NCBI Taxonomy" id="1076179"/>
    <lineage>
        <taxon>unclassified sequences</taxon>
        <taxon>metagenomes</taxon>
        <taxon>ecological metagenomes</taxon>
    </lineage>
</organism>
<comment type="caution">
    <text evidence="1">The sequence shown here is derived from an EMBL/GenBank/DDBJ whole genome shotgun (WGS) entry which is preliminary data.</text>
</comment>
<protein>
    <submittedName>
        <fullName evidence="1">Uncharacterized protein</fullName>
    </submittedName>
</protein>
<reference evidence="1" key="1">
    <citation type="submission" date="2019-08" db="EMBL/GenBank/DDBJ databases">
        <authorList>
            <person name="Kucharzyk K."/>
            <person name="Murdoch R.W."/>
            <person name="Higgins S."/>
            <person name="Loffler F."/>
        </authorList>
    </citation>
    <scope>NUCLEOTIDE SEQUENCE</scope>
</reference>
<accession>A0A644V062</accession>